<dbReference type="RefSeq" id="XP_002740580.1">
    <property type="nucleotide sequence ID" value="XM_002740534.2"/>
</dbReference>
<dbReference type="PANTHER" id="PTHR35440">
    <property type="entry name" value="TESTIS-EXPRESSED PROTEIN 36"/>
    <property type="match status" value="1"/>
</dbReference>
<evidence type="ECO:0000313" key="4">
    <source>
        <dbReference type="RefSeq" id="XP_002740580.1"/>
    </source>
</evidence>
<feature type="region of interest" description="Disordered" evidence="1">
    <location>
        <begin position="130"/>
        <end position="156"/>
    </location>
</feature>
<dbReference type="Pfam" id="PF15115">
    <property type="entry name" value="HDNR"/>
    <property type="match status" value="1"/>
</dbReference>
<accession>A0ABM0GZ37</accession>
<evidence type="ECO:0000259" key="2">
    <source>
        <dbReference type="Pfam" id="PF15115"/>
    </source>
</evidence>
<evidence type="ECO:0000256" key="1">
    <source>
        <dbReference type="SAM" id="MobiDB-lite"/>
    </source>
</evidence>
<dbReference type="InterPro" id="IPR029369">
    <property type="entry name" value="HDNR"/>
</dbReference>
<dbReference type="GeneID" id="100377647"/>
<feature type="domain" description="Domain of unknown function with conserved HDNR motif" evidence="2">
    <location>
        <begin position="1"/>
        <end position="161"/>
    </location>
</feature>
<dbReference type="Proteomes" id="UP000694865">
    <property type="component" value="Unplaced"/>
</dbReference>
<reference evidence="4" key="1">
    <citation type="submission" date="2025-08" db="UniProtKB">
        <authorList>
            <consortium name="RefSeq"/>
        </authorList>
    </citation>
    <scope>IDENTIFICATION</scope>
    <source>
        <tissue evidence="4">Testes</tissue>
    </source>
</reference>
<proteinExistence type="predicted"/>
<keyword evidence="3" id="KW-1185">Reference proteome</keyword>
<sequence length="204" mass="23650">MPKGRLFAPSTSTDGNWFQTRGFQSAPLFRDTSTSTGEMLTATFKPESSCRPARPPSPFNSWTRVTYEDENPFSLHDNRHSFQDHGVYFGHGLGKKLLPPEERQHYSKQLISWDKKDFFSDTNYYNSYQTRHCKNPPTRRRFPRIHSEGKAGSTKLDTTTTEWFKPPEVPHETKTQVLASSQEPFLKHNPWKYSYKASTARLVL</sequence>
<feature type="compositionally biased region" description="Basic residues" evidence="1">
    <location>
        <begin position="131"/>
        <end position="144"/>
    </location>
</feature>
<dbReference type="PANTHER" id="PTHR35440:SF1">
    <property type="entry name" value="TESTIS-EXPRESSED PROTEIN 36"/>
    <property type="match status" value="1"/>
</dbReference>
<gene>
    <name evidence="4" type="primary">LOC100377647</name>
</gene>
<protein>
    <submittedName>
        <fullName evidence="4">Testis-expressed sequence 36 protein-like</fullName>
    </submittedName>
</protein>
<evidence type="ECO:0000313" key="3">
    <source>
        <dbReference type="Proteomes" id="UP000694865"/>
    </source>
</evidence>
<organism evidence="3 4">
    <name type="scientific">Saccoglossus kowalevskii</name>
    <name type="common">Acorn worm</name>
    <dbReference type="NCBI Taxonomy" id="10224"/>
    <lineage>
        <taxon>Eukaryota</taxon>
        <taxon>Metazoa</taxon>
        <taxon>Hemichordata</taxon>
        <taxon>Enteropneusta</taxon>
        <taxon>Harrimaniidae</taxon>
        <taxon>Saccoglossus</taxon>
    </lineage>
</organism>
<name>A0ABM0GZ37_SACKO</name>